<dbReference type="SUPFAM" id="SSF54593">
    <property type="entry name" value="Glyoxalase/Bleomycin resistance protein/Dihydroxybiphenyl dioxygenase"/>
    <property type="match status" value="1"/>
</dbReference>
<dbReference type="InterPro" id="IPR009725">
    <property type="entry name" value="3_dmu_93_MTrfase"/>
</dbReference>
<keyword evidence="3" id="KW-1185">Reference proteome</keyword>
<dbReference type="InterPro" id="IPR028973">
    <property type="entry name" value="PhnB-like"/>
</dbReference>
<dbReference type="CDD" id="cd06588">
    <property type="entry name" value="PhnB_like"/>
    <property type="match status" value="1"/>
</dbReference>
<reference evidence="2 3" key="1">
    <citation type="journal article" date="2015" name="G3 (Bethesda)">
        <title>Insights into Ongoing Evolution of the Hexachlorocyclohexane Catabolic Pathway from Comparative Genomics of Ten Sphingomonadaceae Strains.</title>
        <authorList>
            <person name="Pearce S.L."/>
            <person name="Oakeshott J.G."/>
            <person name="Pandey G."/>
        </authorList>
    </citation>
    <scope>NUCLEOTIDE SEQUENCE [LARGE SCALE GENOMIC DNA]</scope>
    <source>
        <strain evidence="2 3">LL01</strain>
    </source>
</reference>
<dbReference type="PIRSF" id="PIRSF021700">
    <property type="entry name" value="3_dmu_93_MTrfase"/>
    <property type="match status" value="1"/>
</dbReference>
<keyword evidence="2" id="KW-0808">Transferase</keyword>
<evidence type="ECO:0000313" key="2">
    <source>
        <dbReference type="EMBL" id="KMS57301.1"/>
    </source>
</evidence>
<organism evidence="2 3">
    <name type="scientific">Sphingobium cupriresistens LL01</name>
    <dbReference type="NCBI Taxonomy" id="1420583"/>
    <lineage>
        <taxon>Bacteria</taxon>
        <taxon>Pseudomonadati</taxon>
        <taxon>Pseudomonadota</taxon>
        <taxon>Alphaproteobacteria</taxon>
        <taxon>Sphingomonadales</taxon>
        <taxon>Sphingomonadaceae</taxon>
        <taxon>Sphingobium</taxon>
    </lineage>
</organism>
<dbReference type="GO" id="GO:0008168">
    <property type="term" value="F:methyltransferase activity"/>
    <property type="evidence" value="ECO:0007669"/>
    <property type="project" value="UniProtKB-KW"/>
</dbReference>
<dbReference type="RefSeq" id="WP_066600604.1">
    <property type="nucleotide sequence ID" value="NZ_KQ130434.1"/>
</dbReference>
<gene>
    <name evidence="2" type="ORF">V473_03525</name>
</gene>
<dbReference type="Proteomes" id="UP000052232">
    <property type="component" value="Unassembled WGS sequence"/>
</dbReference>
<dbReference type="PANTHER" id="PTHR33990">
    <property type="entry name" value="PROTEIN YJDN-RELATED"/>
    <property type="match status" value="1"/>
</dbReference>
<sequence length="163" mass="17597">MSKISPCLWFDGQAEEAARYYAGVFGGSVDHVSYYPQENPSPSPMAGGSVLLVEFTLFGQSYQALNGGPQFTFDEAISLSVECADQAELDRYHDALIADGGSPGPCGWVKDKYGLSWQLVTKAIMANYHSDDKVAIARMMAVMMTMQKLDTAAMQAAFDGEAA</sequence>
<dbReference type="Pfam" id="PF06983">
    <property type="entry name" value="3-dmu-9_3-mt"/>
    <property type="match status" value="1"/>
</dbReference>
<keyword evidence="2" id="KW-0830">Ubiquinone</keyword>
<feature type="domain" description="PhnB-like" evidence="1">
    <location>
        <begin position="3"/>
        <end position="120"/>
    </location>
</feature>
<evidence type="ECO:0000313" key="3">
    <source>
        <dbReference type="Proteomes" id="UP000052232"/>
    </source>
</evidence>
<dbReference type="AlphaFoldDB" id="A0A0J7Y071"/>
<accession>A0A0J7Y071</accession>
<dbReference type="EMBL" id="JACT01000001">
    <property type="protein sequence ID" value="KMS57301.1"/>
    <property type="molecule type" value="Genomic_DNA"/>
</dbReference>
<dbReference type="PANTHER" id="PTHR33990:SF2">
    <property type="entry name" value="PHNB-LIKE DOMAIN-CONTAINING PROTEIN"/>
    <property type="match status" value="1"/>
</dbReference>
<proteinExistence type="predicted"/>
<dbReference type="InterPro" id="IPR029068">
    <property type="entry name" value="Glyas_Bleomycin-R_OHBP_Dase"/>
</dbReference>
<dbReference type="STRING" id="1420583.V473_03525"/>
<protein>
    <submittedName>
        <fullName evidence="2">3-demethylubiquinone-9 3-methyltransferase</fullName>
    </submittedName>
</protein>
<dbReference type="GO" id="GO:0032259">
    <property type="term" value="P:methylation"/>
    <property type="evidence" value="ECO:0007669"/>
    <property type="project" value="UniProtKB-KW"/>
</dbReference>
<comment type="caution">
    <text evidence="2">The sequence shown here is derived from an EMBL/GenBank/DDBJ whole genome shotgun (WGS) entry which is preliminary data.</text>
</comment>
<name>A0A0J7Y071_9SPHN</name>
<evidence type="ECO:0000259" key="1">
    <source>
        <dbReference type="Pfam" id="PF06983"/>
    </source>
</evidence>
<dbReference type="Gene3D" id="3.10.180.10">
    <property type="entry name" value="2,3-Dihydroxybiphenyl 1,2-Dioxygenase, domain 1"/>
    <property type="match status" value="1"/>
</dbReference>
<keyword evidence="2" id="KW-0489">Methyltransferase</keyword>
<dbReference type="PATRIC" id="fig|1420583.3.peg.713"/>